<dbReference type="Proteomes" id="UP000000430">
    <property type="component" value="Chromosome"/>
</dbReference>
<keyword evidence="3" id="KW-0479">Metal-binding</keyword>
<dbReference type="SUPFAM" id="SSF53448">
    <property type="entry name" value="Nucleotide-diphospho-sugar transferases"/>
    <property type="match status" value="1"/>
</dbReference>
<dbReference type="GO" id="GO:0046872">
    <property type="term" value="F:metal ion binding"/>
    <property type="evidence" value="ECO:0007669"/>
    <property type="project" value="UniProtKB-KW"/>
</dbReference>
<accession>Q6FB28</accession>
<dbReference type="OrthoDB" id="9788394at2"/>
<evidence type="ECO:0000256" key="4">
    <source>
        <dbReference type="ARBA" id="ARBA00022741"/>
    </source>
</evidence>
<keyword evidence="7" id="KW-0501">Molybdenum cofactor biosynthesis</keyword>
<keyword evidence="6" id="KW-0342">GTP-binding</keyword>
<dbReference type="PANTHER" id="PTHR19136:SF81">
    <property type="entry name" value="MOLYBDENUM COFACTOR GUANYLYLTRANSFERASE"/>
    <property type="match status" value="1"/>
</dbReference>
<dbReference type="GO" id="GO:0005525">
    <property type="term" value="F:GTP binding"/>
    <property type="evidence" value="ECO:0007669"/>
    <property type="project" value="UniProtKB-KW"/>
</dbReference>
<evidence type="ECO:0000256" key="6">
    <source>
        <dbReference type="ARBA" id="ARBA00023134"/>
    </source>
</evidence>
<gene>
    <name evidence="9" type="primary">mobA</name>
    <name evidence="9" type="ordered locus">ACIAD1907</name>
</gene>
<dbReference type="PANTHER" id="PTHR19136">
    <property type="entry name" value="MOLYBDENUM COFACTOR GUANYLYLTRANSFERASE"/>
    <property type="match status" value="1"/>
</dbReference>
<protein>
    <submittedName>
        <fullName evidence="9">Molybdopterin-guanine dinucleotide synthase</fullName>
    </submittedName>
</protein>
<evidence type="ECO:0000256" key="3">
    <source>
        <dbReference type="ARBA" id="ARBA00022723"/>
    </source>
</evidence>
<dbReference type="Pfam" id="PF12804">
    <property type="entry name" value="NTP_transf_3"/>
    <property type="match status" value="1"/>
</dbReference>
<dbReference type="STRING" id="202950.GCA_001485005_00456"/>
<evidence type="ECO:0000256" key="1">
    <source>
        <dbReference type="ARBA" id="ARBA00022490"/>
    </source>
</evidence>
<dbReference type="eggNOG" id="COG0746">
    <property type="taxonomic scope" value="Bacteria"/>
</dbReference>
<dbReference type="GO" id="GO:1902758">
    <property type="term" value="P:bis(molybdopterin guanine dinucleotide)molybdenum biosynthetic process"/>
    <property type="evidence" value="ECO:0007669"/>
    <property type="project" value="TreeGrafter"/>
</dbReference>
<dbReference type="InterPro" id="IPR013482">
    <property type="entry name" value="Molybde_CF_guanTrfase"/>
</dbReference>
<keyword evidence="4" id="KW-0547">Nucleotide-binding</keyword>
<dbReference type="AlphaFoldDB" id="Q6FB28"/>
<dbReference type="Gene3D" id="3.90.550.10">
    <property type="entry name" value="Spore Coat Polysaccharide Biosynthesis Protein SpsA, Chain A"/>
    <property type="match status" value="1"/>
</dbReference>
<organism evidence="9 10">
    <name type="scientific">Acinetobacter baylyi (strain ATCC 33305 / BD413 / ADP1)</name>
    <dbReference type="NCBI Taxonomy" id="62977"/>
    <lineage>
        <taxon>Bacteria</taxon>
        <taxon>Pseudomonadati</taxon>
        <taxon>Pseudomonadota</taxon>
        <taxon>Gammaproteobacteria</taxon>
        <taxon>Moraxellales</taxon>
        <taxon>Moraxellaceae</taxon>
        <taxon>Acinetobacter</taxon>
    </lineage>
</organism>
<dbReference type="InterPro" id="IPR025877">
    <property type="entry name" value="MobA-like_NTP_Trfase"/>
</dbReference>
<reference evidence="9 10" key="1">
    <citation type="journal article" date="2004" name="Nucleic Acids Res.">
        <title>Unique features revealed by the genome sequence of Acinetobacter sp. ADP1, a versatile and naturally transformation competent bacterium.</title>
        <authorList>
            <person name="Barbe V."/>
            <person name="Vallenet D."/>
            <person name="Fonknechten N."/>
            <person name="Kreimeyer A."/>
            <person name="Oztas S."/>
            <person name="Labarre L."/>
            <person name="Cruveiller S."/>
            <person name="Robert C."/>
            <person name="Duprat S."/>
            <person name="Wincker P."/>
            <person name="Ornston L.N."/>
            <person name="Weissenbach J."/>
            <person name="Marliere P."/>
            <person name="Cohen G.N."/>
            <person name="Medigue C."/>
        </authorList>
    </citation>
    <scope>NUCLEOTIDE SEQUENCE [LARGE SCALE GENOMIC DNA]</scope>
    <source>
        <strain evidence="10">ATCC 33305 / BD413 / ADP1</strain>
    </source>
</reference>
<dbReference type="CDD" id="cd02503">
    <property type="entry name" value="MobA"/>
    <property type="match status" value="1"/>
</dbReference>
<evidence type="ECO:0000313" key="10">
    <source>
        <dbReference type="Proteomes" id="UP000000430"/>
    </source>
</evidence>
<name>Q6FB28_ACIAD</name>
<dbReference type="InterPro" id="IPR029044">
    <property type="entry name" value="Nucleotide-diphossugar_trans"/>
</dbReference>
<evidence type="ECO:0000256" key="2">
    <source>
        <dbReference type="ARBA" id="ARBA00022679"/>
    </source>
</evidence>
<dbReference type="EMBL" id="CR543861">
    <property type="protein sequence ID" value="CAG68735.1"/>
    <property type="molecule type" value="Genomic_DNA"/>
</dbReference>
<dbReference type="GO" id="GO:0016779">
    <property type="term" value="F:nucleotidyltransferase activity"/>
    <property type="evidence" value="ECO:0007669"/>
    <property type="project" value="UniProtKB-ARBA"/>
</dbReference>
<dbReference type="HOGENOM" id="CLU_055597_5_1_6"/>
<keyword evidence="2" id="KW-0808">Transferase</keyword>
<evidence type="ECO:0000256" key="5">
    <source>
        <dbReference type="ARBA" id="ARBA00022842"/>
    </source>
</evidence>
<dbReference type="BioCyc" id="ASP62977:ACIAD_RS08785-MONOMER"/>
<evidence type="ECO:0000256" key="7">
    <source>
        <dbReference type="ARBA" id="ARBA00023150"/>
    </source>
</evidence>
<dbReference type="KEGG" id="aci:ACIAD1907"/>
<keyword evidence="1" id="KW-0963">Cytoplasm</keyword>
<evidence type="ECO:0000313" key="9">
    <source>
        <dbReference type="EMBL" id="CAG68735.1"/>
    </source>
</evidence>
<proteinExistence type="predicted"/>
<evidence type="ECO:0000259" key="8">
    <source>
        <dbReference type="Pfam" id="PF12804"/>
    </source>
</evidence>
<feature type="domain" description="MobA-like NTP transferase" evidence="8">
    <location>
        <begin position="27"/>
        <end position="185"/>
    </location>
</feature>
<sequence>MSAGDRCMKDHKKNEELKNKYPKTDLVILAGGQARRMNGVNKLLQTFDDQMQLLKIYEKLKDQVEQIWVNSHRDAALYRQIVPHVRCYPDDDAGFLGPIMGMKSAWSHVESDYVLFVPCDVTYIPSKVISTLHESLCRDPQAMMSYVSINGTSLYPFCLMKREGCSVLEQHLAQNQLSLKKTLKELHAQVAYFRKHRLFFHSINSLDELQQYKQLNYLT</sequence>
<keyword evidence="5" id="KW-0460">Magnesium</keyword>